<proteinExistence type="predicted"/>
<dbReference type="EMBL" id="MT840187">
    <property type="protein sequence ID" value="QNL31646.1"/>
    <property type="molecule type" value="Genomic_DNA"/>
</dbReference>
<accession>A0A7G9A4H3</accession>
<reference evidence="1" key="1">
    <citation type="submission" date="2020-07" db="EMBL/GenBank/DDBJ databases">
        <title>Dissolved microcystin release linked to lysis of a Microcystis spp. bloom in Lake Erie (USA) attributed to a novel cyanophage.</title>
        <authorList>
            <person name="McKindles K.M."/>
            <person name="Manes M.A."/>
            <person name="DeMarco J.R."/>
            <person name="McClure A."/>
            <person name="McKay R.M."/>
            <person name="Davis T.W."/>
            <person name="Bullerjahn G.S."/>
        </authorList>
    </citation>
    <scope>NUCLEOTIDE SEQUENCE</scope>
</reference>
<name>A0A7G9A4H3_9VIRU</name>
<protein>
    <submittedName>
        <fullName evidence="1">Uncharacterized protein</fullName>
    </submittedName>
</protein>
<evidence type="ECO:0000313" key="1">
    <source>
        <dbReference type="EMBL" id="QNL31646.1"/>
    </source>
</evidence>
<organism evidence="1">
    <name type="scientific">Bacteriophage sp</name>
    <dbReference type="NCBI Taxonomy" id="38018"/>
    <lineage>
        <taxon>Viruses</taxon>
    </lineage>
</organism>
<sequence>MRKIILSLLFLGMMPTVALSLDAQTTEILEKRTCQYLKSGLTLGETARAIRYAVEQNGRTRSEYEGVNILIDEFNRLMTEKILANAKNRCPEFFPRN</sequence>